<dbReference type="InterPro" id="IPR025060">
    <property type="entry name" value="DUF3999"/>
</dbReference>
<gene>
    <name evidence="5" type="ORF">CHI95_07235</name>
    <name evidence="3" type="ORF">KYI77_15855</name>
    <name evidence="4" type="ORF">OGX73_00075</name>
</gene>
<evidence type="ECO:0000256" key="1">
    <source>
        <dbReference type="SAM" id="Phobius"/>
    </source>
</evidence>
<dbReference type="EMBL" id="JAHWLI010000057">
    <property type="protein sequence ID" value="MBW3117925.1"/>
    <property type="molecule type" value="Genomic_DNA"/>
</dbReference>
<evidence type="ECO:0000313" key="6">
    <source>
        <dbReference type="Proteomes" id="UP000216001"/>
    </source>
</evidence>
<proteinExistence type="predicted"/>
<reference evidence="3" key="2">
    <citation type="submission" date="2021-07" db="EMBL/GenBank/DDBJ databases">
        <authorList>
            <person name="Stanton E."/>
        </authorList>
    </citation>
    <scope>NUCLEOTIDE SEQUENCE</scope>
    <source>
        <strain evidence="3">2021EL-01139</strain>
    </source>
</reference>
<evidence type="ECO:0000313" key="3">
    <source>
        <dbReference type="EMBL" id="MBW3117925.1"/>
    </source>
</evidence>
<keyword evidence="1" id="KW-1133">Transmembrane helix</keyword>
<name>A0A264VVH1_PRORE</name>
<accession>A0A264VVH1</accession>
<evidence type="ECO:0000313" key="5">
    <source>
        <dbReference type="EMBL" id="OZS75293.1"/>
    </source>
</evidence>
<dbReference type="Pfam" id="PF13163">
    <property type="entry name" value="DUF3999"/>
    <property type="match status" value="1"/>
</dbReference>
<comment type="caution">
    <text evidence="5">The sequence shown here is derived from an EMBL/GenBank/DDBJ whole genome shotgun (WGS) entry which is preliminary data.</text>
</comment>
<evidence type="ECO:0000256" key="2">
    <source>
        <dbReference type="SAM" id="SignalP"/>
    </source>
</evidence>
<sequence length="495" mass="55848">MSLIKNTGLVRLIAVFSLSLLFSSHLNAEAVEEVTPYSFYQGSEINVLDSSAPFYWLELPVNAYMNSAYPKTLQDVRVFNGTGNEIPSVLFSDTEKSVSNEKIIFTPQRLVTQVDSVNSHDDVRREKQHLLVESIPGKVNRIELPSMQVKDNVAYQAYLLTKNQSQTKDTPIKNLVLDWAKSEKEWQAKVFVFASDDKENWLNIATNQPIMNLKLNSETIASNNIELLNGNSKALNAPYLMAVIVSGPDIVIPDLLKVNATSSVLNSTYRQELFHFEMTNDGVSKDHIIYQLPRAQPLSELQIQLQQSNRVIPLKIEYSSDRGESWKLLTNIVAYNQTIDGDLISNPSTALYGEMVGKVRISALKGSWEDQPPRLTGKRDAYNLIFNLQGPAPYLLVWGNKQASFDELTTSQLVGKPDSVDELMTNYPQLFLDNTIIELGGVDRLTITEVVDGSFNWLTITLWVLLFVGILVLIYFCWYLLREVNSTDKANHEEL</sequence>
<protein>
    <submittedName>
        <fullName evidence="5">DUF3999 domain-containing protein</fullName>
    </submittedName>
</protein>
<feature type="chain" id="PRO_5042693902" evidence="2">
    <location>
        <begin position="29"/>
        <end position="495"/>
    </location>
</feature>
<reference evidence="5 6" key="1">
    <citation type="submission" date="2017-07" db="EMBL/GenBank/DDBJ databases">
        <title>blaIMP-27 on transferable plasmids in Proteus mirabilis and Providencia rettgeri.</title>
        <authorList>
            <person name="Potter R."/>
        </authorList>
    </citation>
    <scope>NUCLEOTIDE SEQUENCE [LARGE SCALE GENOMIC DNA]</scope>
    <source>
        <strain evidence="5 6">PR1</strain>
    </source>
</reference>
<dbReference type="Proteomes" id="UP001155882">
    <property type="component" value="Unassembled WGS sequence"/>
</dbReference>
<dbReference type="Proteomes" id="UP000216001">
    <property type="component" value="Unassembled WGS sequence"/>
</dbReference>
<evidence type="ECO:0000313" key="4">
    <source>
        <dbReference type="EMBL" id="MDI9091017.1"/>
    </source>
</evidence>
<organism evidence="5 6">
    <name type="scientific">Providencia rettgeri</name>
    <dbReference type="NCBI Taxonomy" id="587"/>
    <lineage>
        <taxon>Bacteria</taxon>
        <taxon>Pseudomonadati</taxon>
        <taxon>Pseudomonadota</taxon>
        <taxon>Gammaproteobacteria</taxon>
        <taxon>Enterobacterales</taxon>
        <taxon>Morganellaceae</taxon>
        <taxon>Providencia</taxon>
    </lineage>
</organism>
<keyword evidence="1" id="KW-0472">Membrane</keyword>
<dbReference type="AlphaFoldDB" id="A0A264VVH1"/>
<keyword evidence="2" id="KW-0732">Signal</keyword>
<dbReference type="EMBL" id="NOWC01000006">
    <property type="protein sequence ID" value="OZS75293.1"/>
    <property type="molecule type" value="Genomic_DNA"/>
</dbReference>
<dbReference type="Proteomes" id="UP001159001">
    <property type="component" value="Unassembled WGS sequence"/>
</dbReference>
<keyword evidence="1" id="KW-0812">Transmembrane</keyword>
<dbReference type="EMBL" id="JAOWIN010000001">
    <property type="protein sequence ID" value="MDI9091017.1"/>
    <property type="molecule type" value="Genomic_DNA"/>
</dbReference>
<feature type="signal peptide" evidence="2">
    <location>
        <begin position="1"/>
        <end position="28"/>
    </location>
</feature>
<feature type="transmembrane region" description="Helical" evidence="1">
    <location>
        <begin position="457"/>
        <end position="481"/>
    </location>
</feature>
<reference evidence="4" key="3">
    <citation type="submission" date="2022-10" db="EMBL/GenBank/DDBJ databases">
        <title>Bacterial isolates recovered from the One Health project in Brazil.</title>
        <authorList>
            <person name="Valiatti T.B."/>
            <person name="Santos F."/>
            <person name="Cayo R."/>
            <person name="Gales A.C."/>
        </authorList>
    </citation>
    <scope>NUCLEOTIDE SEQUENCE</scope>
    <source>
        <strain evidence="4">PVR188</strain>
    </source>
</reference>
<dbReference type="RefSeq" id="WP_004263365.1">
    <property type="nucleotide sequence ID" value="NZ_AP022373.1"/>
</dbReference>